<dbReference type="Pfam" id="PF00857">
    <property type="entry name" value="Isochorismatase"/>
    <property type="match status" value="1"/>
</dbReference>
<evidence type="ECO:0000256" key="1">
    <source>
        <dbReference type="ARBA" id="ARBA00006336"/>
    </source>
</evidence>
<evidence type="ECO:0000313" key="3">
    <source>
        <dbReference type="EMBL" id="KAF5388175.1"/>
    </source>
</evidence>
<keyword evidence="4" id="KW-1185">Reference proteome</keyword>
<dbReference type="Gene3D" id="3.40.50.850">
    <property type="entry name" value="Isochorismatase-like"/>
    <property type="match status" value="1"/>
</dbReference>
<organism evidence="3 4">
    <name type="scientific">Tricholomella constricta</name>
    <dbReference type="NCBI Taxonomy" id="117010"/>
    <lineage>
        <taxon>Eukaryota</taxon>
        <taxon>Fungi</taxon>
        <taxon>Dikarya</taxon>
        <taxon>Basidiomycota</taxon>
        <taxon>Agaricomycotina</taxon>
        <taxon>Agaricomycetes</taxon>
        <taxon>Agaricomycetidae</taxon>
        <taxon>Agaricales</taxon>
        <taxon>Tricholomatineae</taxon>
        <taxon>Lyophyllaceae</taxon>
        <taxon>Tricholomella</taxon>
    </lineage>
</organism>
<evidence type="ECO:0000313" key="4">
    <source>
        <dbReference type="Proteomes" id="UP000565441"/>
    </source>
</evidence>
<dbReference type="AlphaFoldDB" id="A0A8H5MBA9"/>
<comment type="caution">
    <text evidence="3">The sequence shown here is derived from an EMBL/GenBank/DDBJ whole genome shotgun (WGS) entry which is preliminary data.</text>
</comment>
<proteinExistence type="inferred from homology"/>
<gene>
    <name evidence="3" type="ORF">D9615_000070</name>
</gene>
<name>A0A8H5MBA9_9AGAR</name>
<dbReference type="PANTHER" id="PTHR14119">
    <property type="entry name" value="HYDROLASE"/>
    <property type="match status" value="1"/>
</dbReference>
<comment type="similarity">
    <text evidence="1">Belongs to the isochorismatase family.</text>
</comment>
<dbReference type="InterPro" id="IPR000868">
    <property type="entry name" value="Isochorismatase-like_dom"/>
</dbReference>
<dbReference type="PANTHER" id="PTHR14119:SF3">
    <property type="entry name" value="ISOCHORISMATASE DOMAIN-CONTAINING PROTEIN 2"/>
    <property type="match status" value="1"/>
</dbReference>
<accession>A0A8H5MBA9</accession>
<dbReference type="InterPro" id="IPR050993">
    <property type="entry name" value="Isochorismatase_domain"/>
</dbReference>
<dbReference type="SUPFAM" id="SSF52499">
    <property type="entry name" value="Isochorismatase-like hydrolases"/>
    <property type="match status" value="1"/>
</dbReference>
<dbReference type="InterPro" id="IPR036380">
    <property type="entry name" value="Isochorismatase-like_sf"/>
</dbReference>
<dbReference type="Proteomes" id="UP000565441">
    <property type="component" value="Unassembled WGS sequence"/>
</dbReference>
<reference evidence="3 4" key="1">
    <citation type="journal article" date="2020" name="ISME J.">
        <title>Uncovering the hidden diversity of litter-decomposition mechanisms in mushroom-forming fungi.</title>
        <authorList>
            <person name="Floudas D."/>
            <person name="Bentzer J."/>
            <person name="Ahren D."/>
            <person name="Johansson T."/>
            <person name="Persson P."/>
            <person name="Tunlid A."/>
        </authorList>
    </citation>
    <scope>NUCLEOTIDE SEQUENCE [LARGE SCALE GENOMIC DNA]</scope>
    <source>
        <strain evidence="3 4">CBS 661.87</strain>
    </source>
</reference>
<evidence type="ECO:0000259" key="2">
    <source>
        <dbReference type="Pfam" id="PF00857"/>
    </source>
</evidence>
<feature type="domain" description="Isochorismatase-like" evidence="2">
    <location>
        <begin position="9"/>
        <end position="167"/>
    </location>
</feature>
<protein>
    <recommendedName>
        <fullName evidence="2">Isochorismatase-like domain-containing protein</fullName>
    </recommendedName>
</protein>
<dbReference type="OrthoDB" id="269496at2759"/>
<sequence length="225" mass="24461">MPIPTPANTLFFLCDLQSVFRSSISGFDHLIFSTNKLLKLANIIGCEVVSCTQASRALGPLDPAIDLKSLGPLHVGTFDKTSFSMITPEIQALLLARPNVKNIVLFGIEAHICVLQTALALLQPTFRSEPYTPYVIADCLASHNAWEVPIVLQRLQQEGAFVSTTESIGFQLIGDSKHPNFRVFSQMIKESKEGTERAGEALLGGGCKKTQQEPTLSAVFKTSAL</sequence>
<dbReference type="EMBL" id="JAACJP010000001">
    <property type="protein sequence ID" value="KAF5388175.1"/>
    <property type="molecule type" value="Genomic_DNA"/>
</dbReference>